<dbReference type="InterPro" id="IPR036890">
    <property type="entry name" value="HATPase_C_sf"/>
</dbReference>
<dbReference type="SUPFAM" id="SSF55785">
    <property type="entry name" value="PYP-like sensor domain (PAS domain)"/>
    <property type="match status" value="7"/>
</dbReference>
<feature type="domain" description="Histidine kinase" evidence="11">
    <location>
        <begin position="1151"/>
        <end position="1359"/>
    </location>
</feature>
<keyword evidence="6 10" id="KW-0812">Transmembrane</keyword>
<dbReference type="EMBL" id="LT629774">
    <property type="protein sequence ID" value="SDT02383.1"/>
    <property type="molecule type" value="Genomic_DNA"/>
</dbReference>
<keyword evidence="15" id="KW-1185">Reference proteome</keyword>
<feature type="domain" description="PAC" evidence="13">
    <location>
        <begin position="825"/>
        <end position="877"/>
    </location>
</feature>
<keyword evidence="5" id="KW-0808">Transferase</keyword>
<dbReference type="NCBIfam" id="TIGR00229">
    <property type="entry name" value="sensory_box"/>
    <property type="match status" value="6"/>
</dbReference>
<dbReference type="Pfam" id="PF13426">
    <property type="entry name" value="PAS_9"/>
    <property type="match status" value="3"/>
</dbReference>
<name>A0A1H1WZ25_9FLAO</name>
<dbReference type="PROSITE" id="PS50109">
    <property type="entry name" value="HIS_KIN"/>
    <property type="match status" value="1"/>
</dbReference>
<dbReference type="Gene3D" id="3.30.450.20">
    <property type="entry name" value="PAS domain"/>
    <property type="match status" value="7"/>
</dbReference>
<feature type="domain" description="PAC" evidence="13">
    <location>
        <begin position="288"/>
        <end position="340"/>
    </location>
</feature>
<keyword evidence="9 10" id="KW-0472">Membrane</keyword>
<dbReference type="PROSITE" id="PS50112">
    <property type="entry name" value="PAS"/>
    <property type="match status" value="4"/>
</dbReference>
<gene>
    <name evidence="14" type="ORF">SAMN04489797_3046</name>
</gene>
<feature type="domain" description="PAC" evidence="13">
    <location>
        <begin position="684"/>
        <end position="736"/>
    </location>
</feature>
<dbReference type="SMART" id="SM00086">
    <property type="entry name" value="PAC"/>
    <property type="match status" value="7"/>
</dbReference>
<feature type="domain" description="PAS" evidence="12">
    <location>
        <begin position="737"/>
        <end position="781"/>
    </location>
</feature>
<comment type="catalytic activity">
    <reaction evidence="1">
        <text>ATP + protein L-histidine = ADP + protein N-phospho-L-histidine.</text>
        <dbReference type="EC" id="2.7.13.3"/>
    </reaction>
</comment>
<dbReference type="Pfam" id="PF08448">
    <property type="entry name" value="PAS_4"/>
    <property type="match status" value="1"/>
</dbReference>
<dbReference type="InterPro" id="IPR003594">
    <property type="entry name" value="HATPase_dom"/>
</dbReference>
<dbReference type="InterPro" id="IPR000700">
    <property type="entry name" value="PAS-assoc_C"/>
</dbReference>
<feature type="domain" description="PAS" evidence="12">
    <location>
        <begin position="998"/>
        <end position="1056"/>
    </location>
</feature>
<evidence type="ECO:0000256" key="6">
    <source>
        <dbReference type="ARBA" id="ARBA00022692"/>
    </source>
</evidence>
<keyword evidence="8 10" id="KW-1133">Transmembrane helix</keyword>
<reference evidence="14 15" key="1">
    <citation type="submission" date="2016-10" db="EMBL/GenBank/DDBJ databases">
        <authorList>
            <person name="Varghese N."/>
            <person name="Submissions S."/>
        </authorList>
    </citation>
    <scope>NUCLEOTIDE SEQUENCE [LARGE SCALE GENOMIC DNA]</scope>
    <source>
        <strain evidence="14 15">RHA_55</strain>
    </source>
</reference>
<feature type="domain" description="PAC" evidence="13">
    <location>
        <begin position="416"/>
        <end position="467"/>
    </location>
</feature>
<dbReference type="SMART" id="SM00091">
    <property type="entry name" value="PAS"/>
    <property type="match status" value="6"/>
</dbReference>
<dbReference type="PANTHER" id="PTHR43304">
    <property type="entry name" value="PHYTOCHROME-LIKE PROTEIN CPH1"/>
    <property type="match status" value="1"/>
</dbReference>
<evidence type="ECO:0000256" key="4">
    <source>
        <dbReference type="ARBA" id="ARBA00022553"/>
    </source>
</evidence>
<comment type="subcellular location">
    <subcellularLocation>
        <location evidence="2">Membrane</location>
        <topology evidence="2">Multi-pass membrane protein</topology>
    </subcellularLocation>
</comment>
<evidence type="ECO:0000313" key="15">
    <source>
        <dbReference type="Proteomes" id="UP000198963"/>
    </source>
</evidence>
<evidence type="ECO:0000256" key="1">
    <source>
        <dbReference type="ARBA" id="ARBA00000085"/>
    </source>
</evidence>
<evidence type="ECO:0000256" key="3">
    <source>
        <dbReference type="ARBA" id="ARBA00012438"/>
    </source>
</evidence>
<dbReference type="Pfam" id="PF02518">
    <property type="entry name" value="HATPase_c"/>
    <property type="match status" value="1"/>
</dbReference>
<dbReference type="InterPro" id="IPR004358">
    <property type="entry name" value="Sig_transdc_His_kin-like_C"/>
</dbReference>
<dbReference type="Pfam" id="PF08447">
    <property type="entry name" value="PAS_3"/>
    <property type="match status" value="3"/>
</dbReference>
<evidence type="ECO:0000256" key="8">
    <source>
        <dbReference type="ARBA" id="ARBA00022989"/>
    </source>
</evidence>
<evidence type="ECO:0000259" key="12">
    <source>
        <dbReference type="PROSITE" id="PS50112"/>
    </source>
</evidence>
<dbReference type="PROSITE" id="PS50113">
    <property type="entry name" value="PAC"/>
    <property type="match status" value="6"/>
</dbReference>
<evidence type="ECO:0000313" key="14">
    <source>
        <dbReference type="EMBL" id="SDT02383.1"/>
    </source>
</evidence>
<evidence type="ECO:0000256" key="10">
    <source>
        <dbReference type="SAM" id="Phobius"/>
    </source>
</evidence>
<dbReference type="InterPro" id="IPR035965">
    <property type="entry name" value="PAS-like_dom_sf"/>
</dbReference>
<dbReference type="InterPro" id="IPR005467">
    <property type="entry name" value="His_kinase_dom"/>
</dbReference>
<dbReference type="CDD" id="cd00130">
    <property type="entry name" value="PAS"/>
    <property type="match status" value="6"/>
</dbReference>
<dbReference type="InterPro" id="IPR013655">
    <property type="entry name" value="PAS_fold_3"/>
</dbReference>
<dbReference type="Gene3D" id="3.30.565.10">
    <property type="entry name" value="Histidine kinase-like ATPase, C-terminal domain"/>
    <property type="match status" value="1"/>
</dbReference>
<dbReference type="GO" id="GO:0016020">
    <property type="term" value="C:membrane"/>
    <property type="evidence" value="ECO:0007669"/>
    <property type="project" value="UniProtKB-SubCell"/>
</dbReference>
<keyword evidence="4" id="KW-0597">Phosphoprotein</keyword>
<evidence type="ECO:0000256" key="7">
    <source>
        <dbReference type="ARBA" id="ARBA00022777"/>
    </source>
</evidence>
<evidence type="ECO:0000256" key="2">
    <source>
        <dbReference type="ARBA" id="ARBA00004141"/>
    </source>
</evidence>
<dbReference type="InterPro" id="IPR052162">
    <property type="entry name" value="Sensor_kinase/Photoreceptor"/>
</dbReference>
<sequence>MLLFIQHSINAQITDAHLINVSGRQRMLSQNLTKLAYKINYNEVEENNARYIKTLDSILTEWETRHRYLHDINKDKWKNKTIDSLLLINEKYQEDIYTAGMRIVENSDKSNLQNDVNLISSLEEPYLLNTDILVLEYQKATEDHLQRLKTNIYLFVGIALLIVLGQFLFMVLPSTRKLFERNKALKRVNTSLEASEEKLSQNISVLKKLKSDIESRERFNKTFIEQLPTPVAMLDKDLRYISVSREWIKVFKLEGEEVIGKLHYDVFPEISEEWREINRRCLKGEKNRCDEAPFFRKDGSVQWIYWDTIPWYNTEGAIGGIVISTGDITDLKNNETKNKRIKDILYKINEVARIGAWEVDLVNNKSFLSDAVRDIHGISKDYKISTEKGIQFYKEGKSRDTLIKALNAAINDGTPYDLELEMVNTKGEVIWVRSICQIESVNGKSVRLYGLMQDINNRKLSQLALKKANAELNAIFNTKAIGIITTDLDRNINKFNPGAEILTGYSASEVIGKETPRLFHLTPELDAFKADIAKRYGKEEEGFDAQLEMSKYNDFDMREWNYLRKDGSLLPVQSTLTSIKDEEGNHIGYLGVSTDITEKKITENELIRKNQLLNFAEEITLMGNWQWDTVADCVRWSDSLYKIFQLDETIRELSFQTYFDFVHPDDRDIVTAYFNNIEHDKRLNVFTHRIIAGDGKEKYIELLGEVITDENGDIVEMIGTCQDISASKAAEKKLYEAHTQLKAIFNSGPIAIMSSDNNGILNHFNSGAEILLGYKAEEVLGIKEPEIFHIEEELENFRIDIAKKYNKDLEGFDPYLEIAKNNAFDTREWTFRRKDGSTFPVELTLTAIKNSEGEKIGFLGVSTDISERKKAELEIIRKNQLLSFAEKITMMGNWKWDLITNTVIWSANLYNIFGVEGGTAISYETYFSFVHNDDKEKVTAYVENSINDKSDVDLMHRIKLRDGTVKTIQLLAEVVLDSKGDVVEMIGTCQDVTAQRMAENKFRGLLESAPDAMVIVNAERNIQLVNKQAEKLFGYTAEELINKPVEILILKHFSEEHVLHRDGFFDNPSVKTMGGTEKELFARNKAGLEIPIQISLSPLQTEEGLLISAAIRDITIQKSAKLKIINAKNDLEKLAQKLIIQNTQLADFAQITSHNLRAPVSNLNALLGFYNDSDEEEKAILVKKFQMVTNHLTTTLNTLVEAIKVRSDHEKEREDIKFDDVLKSTTEILAGEIIETKAIIKTDFSKVQIINYNKIYLESIFLNLLSNTLRYRSKDRIPEIYIESAINNSQVVLKISDNGLGINLDRHGHKIFGLNQVFHRHPDAKGIGLYMTKTQIEAMGGTIAVSSKVNEGTTFTIQF</sequence>
<protein>
    <recommendedName>
        <fullName evidence="3">histidine kinase</fullName>
        <ecNumber evidence="3">2.7.13.3</ecNumber>
    </recommendedName>
</protein>
<dbReference type="EC" id="2.7.13.3" evidence="3"/>
<dbReference type="Proteomes" id="UP000198963">
    <property type="component" value="Chromosome I"/>
</dbReference>
<dbReference type="InterPro" id="IPR029095">
    <property type="entry name" value="NarX-like_N"/>
</dbReference>
<keyword evidence="7" id="KW-0418">Kinase</keyword>
<feature type="domain" description="PAS" evidence="12">
    <location>
        <begin position="468"/>
        <end position="513"/>
    </location>
</feature>
<proteinExistence type="predicted"/>
<evidence type="ECO:0000259" key="11">
    <source>
        <dbReference type="PROSITE" id="PS50109"/>
    </source>
</evidence>
<dbReference type="SUPFAM" id="SSF55874">
    <property type="entry name" value="ATPase domain of HSP90 chaperone/DNA topoisomerase II/histidine kinase"/>
    <property type="match status" value="1"/>
</dbReference>
<dbReference type="PRINTS" id="PR00344">
    <property type="entry name" value="BCTRLSENSOR"/>
</dbReference>
<dbReference type="InterPro" id="IPR001610">
    <property type="entry name" value="PAC"/>
</dbReference>
<organism evidence="14 15">
    <name type="scientific">Winogradskyella sediminis</name>
    <dbReference type="NCBI Taxonomy" id="1382466"/>
    <lineage>
        <taxon>Bacteria</taxon>
        <taxon>Pseudomonadati</taxon>
        <taxon>Bacteroidota</taxon>
        <taxon>Flavobacteriia</taxon>
        <taxon>Flavobacteriales</taxon>
        <taxon>Flavobacteriaceae</taxon>
        <taxon>Winogradskyella</taxon>
    </lineage>
</organism>
<dbReference type="STRING" id="1249933.SAMN04489797_3046"/>
<dbReference type="Pfam" id="PF13675">
    <property type="entry name" value="PilJ"/>
    <property type="match status" value="1"/>
</dbReference>
<accession>A0A1H1WZ25</accession>
<dbReference type="SMART" id="SM00387">
    <property type="entry name" value="HATPase_c"/>
    <property type="match status" value="1"/>
</dbReference>
<dbReference type="Gene3D" id="2.10.70.100">
    <property type="match status" value="2"/>
</dbReference>
<dbReference type="InterPro" id="IPR000014">
    <property type="entry name" value="PAS"/>
</dbReference>
<evidence type="ECO:0000256" key="5">
    <source>
        <dbReference type="ARBA" id="ARBA00022679"/>
    </source>
</evidence>
<feature type="domain" description="PAS" evidence="12">
    <location>
        <begin position="216"/>
        <end position="285"/>
    </location>
</feature>
<dbReference type="PANTHER" id="PTHR43304:SF1">
    <property type="entry name" value="PAC DOMAIN-CONTAINING PROTEIN"/>
    <property type="match status" value="1"/>
</dbReference>
<feature type="domain" description="PAC" evidence="13">
    <location>
        <begin position="948"/>
        <end position="1004"/>
    </location>
</feature>
<dbReference type="InterPro" id="IPR013656">
    <property type="entry name" value="PAS_4"/>
</dbReference>
<dbReference type="GO" id="GO:0004673">
    <property type="term" value="F:protein histidine kinase activity"/>
    <property type="evidence" value="ECO:0007669"/>
    <property type="project" value="UniProtKB-EC"/>
</dbReference>
<evidence type="ECO:0000259" key="13">
    <source>
        <dbReference type="PROSITE" id="PS50113"/>
    </source>
</evidence>
<feature type="transmembrane region" description="Helical" evidence="10">
    <location>
        <begin position="152"/>
        <end position="172"/>
    </location>
</feature>
<evidence type="ECO:0000256" key="9">
    <source>
        <dbReference type="ARBA" id="ARBA00023136"/>
    </source>
</evidence>
<feature type="domain" description="PAC" evidence="13">
    <location>
        <begin position="556"/>
        <end position="608"/>
    </location>
</feature>